<feature type="region of interest" description="Disordered" evidence="3">
    <location>
        <begin position="1567"/>
        <end position="1621"/>
    </location>
</feature>
<dbReference type="EMBL" id="CANHGI010000002">
    <property type="protein sequence ID" value="CAI5441946.1"/>
    <property type="molecule type" value="Genomic_DNA"/>
</dbReference>
<dbReference type="CDD" id="cd09631">
    <property type="entry name" value="DOMON_DOH"/>
    <property type="match status" value="4"/>
</dbReference>
<dbReference type="InterPro" id="IPR000742">
    <property type="entry name" value="EGF"/>
</dbReference>
<evidence type="ECO:0000256" key="5">
    <source>
        <dbReference type="SAM" id="SignalP"/>
    </source>
</evidence>
<keyword evidence="2" id="KW-0245">EGF-like domain</keyword>
<gene>
    <name evidence="9" type="ORF">CAMP_LOCUS4583</name>
</gene>
<dbReference type="PROSITE" id="PS01186">
    <property type="entry name" value="EGF_2"/>
    <property type="match status" value="1"/>
</dbReference>
<name>A0A9P1IBK8_9PELO</name>
<reference evidence="9" key="1">
    <citation type="submission" date="2022-11" db="EMBL/GenBank/DDBJ databases">
        <authorList>
            <person name="Kikuchi T."/>
        </authorList>
    </citation>
    <scope>NUCLEOTIDE SEQUENCE</scope>
    <source>
        <strain evidence="9">PS1010</strain>
    </source>
</reference>
<dbReference type="InterPro" id="IPR002919">
    <property type="entry name" value="TIL_dom"/>
</dbReference>
<feature type="compositionally biased region" description="Low complexity" evidence="3">
    <location>
        <begin position="752"/>
        <end position="767"/>
    </location>
</feature>
<keyword evidence="1" id="KW-0722">Serine protease inhibitor</keyword>
<protein>
    <recommendedName>
        <fullName evidence="11">DOMON domain-containing protein</fullName>
    </recommendedName>
</protein>
<evidence type="ECO:0000259" key="8">
    <source>
        <dbReference type="PROSITE" id="PS50836"/>
    </source>
</evidence>
<dbReference type="InterPro" id="IPR005018">
    <property type="entry name" value="DOMON_domain"/>
</dbReference>
<feature type="compositionally biased region" description="Pro residues" evidence="3">
    <location>
        <begin position="1578"/>
        <end position="1590"/>
    </location>
</feature>
<proteinExistence type="predicted"/>
<dbReference type="Gene3D" id="2.60.40.1210">
    <property type="entry name" value="Cellobiose dehydrogenase, cytochrome domain"/>
    <property type="match status" value="1"/>
</dbReference>
<dbReference type="InterPro" id="IPR000082">
    <property type="entry name" value="SEA_dom"/>
</dbReference>
<dbReference type="InterPro" id="IPR036364">
    <property type="entry name" value="SEA_dom_sf"/>
</dbReference>
<dbReference type="Proteomes" id="UP001152747">
    <property type="component" value="Unassembled WGS sequence"/>
</dbReference>
<feature type="domain" description="DOMON" evidence="8">
    <location>
        <begin position="784"/>
        <end position="903"/>
    </location>
</feature>
<feature type="signal peptide" evidence="5">
    <location>
        <begin position="1"/>
        <end position="16"/>
    </location>
</feature>
<feature type="transmembrane region" description="Helical" evidence="4">
    <location>
        <begin position="1466"/>
        <end position="1488"/>
    </location>
</feature>
<feature type="domain" description="EGF-like" evidence="7">
    <location>
        <begin position="178"/>
        <end position="217"/>
    </location>
</feature>
<feature type="domain" description="DOMON" evidence="8">
    <location>
        <begin position="930"/>
        <end position="1051"/>
    </location>
</feature>
<evidence type="ECO:0000256" key="2">
    <source>
        <dbReference type="PROSITE-ProRule" id="PRU00076"/>
    </source>
</evidence>
<evidence type="ECO:0000256" key="1">
    <source>
        <dbReference type="ARBA" id="ARBA00022900"/>
    </source>
</evidence>
<feature type="chain" id="PRO_5040350956" description="DOMON domain-containing protein" evidence="5">
    <location>
        <begin position="17"/>
        <end position="1621"/>
    </location>
</feature>
<dbReference type="PROSITE" id="PS50026">
    <property type="entry name" value="EGF_3"/>
    <property type="match status" value="1"/>
</dbReference>
<dbReference type="GO" id="GO:0004867">
    <property type="term" value="F:serine-type endopeptidase inhibitor activity"/>
    <property type="evidence" value="ECO:0007669"/>
    <property type="project" value="UniProtKB-KW"/>
</dbReference>
<comment type="caution">
    <text evidence="9">The sequence shown here is derived from an EMBL/GenBank/DDBJ whole genome shotgun (WGS) entry which is preliminary data.</text>
</comment>
<evidence type="ECO:0000313" key="10">
    <source>
        <dbReference type="Proteomes" id="UP001152747"/>
    </source>
</evidence>
<keyword evidence="4" id="KW-0472">Membrane</keyword>
<evidence type="ECO:0000259" key="7">
    <source>
        <dbReference type="PROSITE" id="PS50026"/>
    </source>
</evidence>
<dbReference type="PANTHER" id="PTHR46901">
    <property type="entry name" value="GH04942P"/>
    <property type="match status" value="1"/>
</dbReference>
<dbReference type="OrthoDB" id="188511at2759"/>
<feature type="compositionally biased region" description="Low complexity" evidence="3">
    <location>
        <begin position="1288"/>
        <end position="1300"/>
    </location>
</feature>
<keyword evidence="10" id="KW-1185">Reference proteome</keyword>
<comment type="caution">
    <text evidence="2">Lacks conserved residue(s) required for the propagation of feature annotation.</text>
</comment>
<dbReference type="CDD" id="cd19941">
    <property type="entry name" value="TIL"/>
    <property type="match status" value="3"/>
</dbReference>
<evidence type="ECO:0000259" key="6">
    <source>
        <dbReference type="PROSITE" id="PS50024"/>
    </source>
</evidence>
<feature type="domain" description="DOMON" evidence="8">
    <location>
        <begin position="593"/>
        <end position="716"/>
    </location>
</feature>
<keyword evidence="4" id="KW-0812">Transmembrane</keyword>
<feature type="domain" description="DOMON" evidence="8">
    <location>
        <begin position="1128"/>
        <end position="1243"/>
    </location>
</feature>
<dbReference type="PROSITE" id="PS50836">
    <property type="entry name" value="DOMON"/>
    <property type="match status" value="4"/>
</dbReference>
<dbReference type="SMART" id="SM00181">
    <property type="entry name" value="EGF"/>
    <property type="match status" value="4"/>
</dbReference>
<keyword evidence="2" id="KW-1015">Disulfide bond</keyword>
<dbReference type="SUPFAM" id="SSF49344">
    <property type="entry name" value="CBD9-like"/>
    <property type="match status" value="1"/>
</dbReference>
<dbReference type="PROSITE" id="PS50024">
    <property type="entry name" value="SEA"/>
    <property type="match status" value="1"/>
</dbReference>
<dbReference type="PROSITE" id="PS00022">
    <property type="entry name" value="EGF_1"/>
    <property type="match status" value="2"/>
</dbReference>
<evidence type="ECO:0000256" key="3">
    <source>
        <dbReference type="SAM" id="MobiDB-lite"/>
    </source>
</evidence>
<dbReference type="InterPro" id="IPR045266">
    <property type="entry name" value="DOH_DOMON"/>
</dbReference>
<keyword evidence="1" id="KW-0646">Protease inhibitor</keyword>
<dbReference type="SMART" id="SM00664">
    <property type="entry name" value="DoH"/>
    <property type="match status" value="4"/>
</dbReference>
<feature type="disulfide bond" evidence="2">
    <location>
        <begin position="207"/>
        <end position="216"/>
    </location>
</feature>
<evidence type="ECO:0000313" key="9">
    <source>
        <dbReference type="EMBL" id="CAI5441946.1"/>
    </source>
</evidence>
<dbReference type="InterPro" id="IPR036084">
    <property type="entry name" value="Ser_inhib-like_sf"/>
</dbReference>
<keyword evidence="5" id="KW-0732">Signal</keyword>
<accession>A0A9P1IBK8</accession>
<evidence type="ECO:0000256" key="4">
    <source>
        <dbReference type="SAM" id="Phobius"/>
    </source>
</evidence>
<dbReference type="Gene3D" id="2.10.25.10">
    <property type="entry name" value="Laminin"/>
    <property type="match status" value="3"/>
</dbReference>
<feature type="domain" description="SEA" evidence="6">
    <location>
        <begin position="1337"/>
        <end position="1447"/>
    </location>
</feature>
<evidence type="ECO:0008006" key="11">
    <source>
        <dbReference type="Google" id="ProtNLM"/>
    </source>
</evidence>
<feature type="compositionally biased region" description="Polar residues" evidence="3">
    <location>
        <begin position="1610"/>
        <end position="1621"/>
    </location>
</feature>
<dbReference type="SUPFAM" id="SSF82671">
    <property type="entry name" value="SEA domain"/>
    <property type="match status" value="1"/>
</dbReference>
<feature type="region of interest" description="Disordered" evidence="3">
    <location>
        <begin position="1288"/>
        <end position="1323"/>
    </location>
</feature>
<feature type="region of interest" description="Disordered" evidence="3">
    <location>
        <begin position="745"/>
        <end position="770"/>
    </location>
</feature>
<dbReference type="SUPFAM" id="SSF57567">
    <property type="entry name" value="Serine protease inhibitors"/>
    <property type="match status" value="3"/>
</dbReference>
<feature type="disulfide bond" evidence="2">
    <location>
        <begin position="188"/>
        <end position="205"/>
    </location>
</feature>
<organism evidence="9 10">
    <name type="scientific">Caenorhabditis angaria</name>
    <dbReference type="NCBI Taxonomy" id="860376"/>
    <lineage>
        <taxon>Eukaryota</taxon>
        <taxon>Metazoa</taxon>
        <taxon>Ecdysozoa</taxon>
        <taxon>Nematoda</taxon>
        <taxon>Chromadorea</taxon>
        <taxon>Rhabditida</taxon>
        <taxon>Rhabditina</taxon>
        <taxon>Rhabditomorpha</taxon>
        <taxon>Rhabditoidea</taxon>
        <taxon>Rhabditidae</taxon>
        <taxon>Peloderinae</taxon>
        <taxon>Caenorhabditis</taxon>
    </lineage>
</organism>
<dbReference type="Pfam" id="PF03351">
    <property type="entry name" value="DOMON"/>
    <property type="match status" value="4"/>
</dbReference>
<dbReference type="Pfam" id="PF01826">
    <property type="entry name" value="TIL"/>
    <property type="match status" value="2"/>
</dbReference>
<keyword evidence="4" id="KW-1133">Transmembrane helix</keyword>
<dbReference type="PANTHER" id="PTHR46901:SF3">
    <property type="entry name" value="EGF-LIKE DOMAIN-CONTAINING PROTEIN"/>
    <property type="match status" value="1"/>
</dbReference>
<sequence length="1621" mass="178437">MKNLVLLFLVAGLASAHIKLVYPPARQPALDFYTSSNSQGACGVPKPENGKGVRTFFKSGSTIELNWFMAVPHMGGIRLEVLNSSDEPIAIFTNFNDAFNVTETSKKVELPPNFECKDCAIRMTTQATEYGNSYFFYSCADMNIVNEIPDGDTCLGNGNRTNGICRCFDGFSGNDCQFEDECKEDDDCGVQGYCKVGNNHPRSQCFCPVSRHGKNCEQESDSIRSVADFDETQYQKREDQGNQIFWRVLKDEIEFVLRYPGQSWVALGWKTPGATCDVTPEDFASKMRKFESTTTPTGIPDVISSSTIREQTDNGDHECGPNEMWSECPESSRECEHSCDWTHFPETTPNCPNTCGEPRCICKESFVRMANDEDVCVPFDFCEKTVSENESCQSNSTWAKCGTACEPTCANMYDTSPCPASCEKPACTCADNYVRHNGQCIYWGDCPELAEKSTTKTSDITATPSTVSISNKAVSAPHARVPPTEKVVVSECALNETLNECGRVCEADCVSIFTRSECSDCGSAACACIQGYARNSEGNCVYWGDCTAQDTSSQPTSTTSAPTTTGLPQTAPPSVNGDVCYGDFRYPTGCSDCEYKLSWNFLEETNEVEFSLETRLGENSWSGVGFSEDGTMQDADMILITSRNGKLSLKDMQSRGYDVPALDAQQDVKSTSDVIGTHANGVLRAQFVRKVNTGDATDKQFDGDSCWKMLYPIAGGKLDQYGNISIHLSTPISSEKPVCIRSCRPNKKQEKSPLTTSSPTTASSSSSCGVSEYRFPEGCADSDCDYIAKWTYDTSKKDVRFEISSKTAGRWTGIGFSKDGQMANSDVYTGWVYEGKAYITDRFAYGRQLPAIDPADRQDIYDIGGKTVDDTQTIWFRRKLISKDSKTDLSLDECLYFLFPVGGGRVLARKSSDFTNPKTPIGYHDQVQPQVSAAKICICDESGKSVSHQTSSPVSTRVRRAANRVTSAMHCTDMVVGMVSNGRARVMDYFSPSKATPMVDSFFGGENSLSSAAAFQEDGVTTVIFRKKIESSEKWDNSFINGPMTVIWAKGADPLNYVHTTGGNPIKADTDFFANSFKYHGKNARGVLTINFLEDQRPVAPTVHGMHLDMHTCEGNINYPEGCVGQECSYTISWISDGTVARFSLRGAFATGTWTALGFSTDGNMAAADAVVVGIQNNNVMVTDQFMPNYGRPIVDEQQDIFDVESTYIDGILTANFSRELHSDDSHDVDLQECVYLLYSPSGGVIEKNGEIRKHEGTPLKSQSKICLNKCTTDTKTAVSKPVAEITTTPTTSTPITSTTRKAPSTIPSRQPGKGPVQMPPMRTKTPYVVYEPETEAKKRYGLRVRILNREFNPALLDSKTGYYQDFTKEVTGAIDELLAKRWKGMRVSKIVGYEKGSVIAEFEVVATEQTAKVMELKSLVEENAVRGAIGAFSIEPSTVRVNEVDTSVAKREEDVLQDWSMWRNIGIIALCSVFMLIFISLICCLLCRCRRRTTYSAYPVADAHMSYGARMMNEKAGFDNAMYHNPSSQRYYSQTTVASTKLSDEAPPGGVGETTYQEWYNKVGSKPASQQVEEAPIAPPSNPSRPPSTQPYVSYPNDPTGYYTLGGRNRQNSGSAAHRY</sequence>